<dbReference type="Proteomes" id="UP001218218">
    <property type="component" value="Unassembled WGS sequence"/>
</dbReference>
<comment type="caution">
    <text evidence="2">The sequence shown here is derived from an EMBL/GenBank/DDBJ whole genome shotgun (WGS) entry which is preliminary data.</text>
</comment>
<evidence type="ECO:0000313" key="3">
    <source>
        <dbReference type="Proteomes" id="UP001218218"/>
    </source>
</evidence>
<gene>
    <name evidence="2" type="ORF">DFH08DRAFT_935244</name>
</gene>
<sequence length="170" mass="19157">MTSAWILVTGAGLRTCGREPTRRVSLPVEAENTLDEDSLSWWLDSGGNRDDEKGELPNSGGDGKGPEQDSASVVEDPHEHFECTRWLKRCKSQETSGKFFIMTGHHGRPELGAILEAHRRRRMGNRRVFSAWYIGSKKIRSARFSVTAGERSKRMIADPERDSVRVDDSR</sequence>
<feature type="region of interest" description="Disordered" evidence="1">
    <location>
        <begin position="42"/>
        <end position="77"/>
    </location>
</feature>
<evidence type="ECO:0000256" key="1">
    <source>
        <dbReference type="SAM" id="MobiDB-lite"/>
    </source>
</evidence>
<name>A0AAD7EU18_9AGAR</name>
<dbReference type="AlphaFoldDB" id="A0AAD7EU18"/>
<proteinExistence type="predicted"/>
<evidence type="ECO:0000313" key="2">
    <source>
        <dbReference type="EMBL" id="KAJ7350332.1"/>
    </source>
</evidence>
<reference evidence="2" key="1">
    <citation type="submission" date="2023-03" db="EMBL/GenBank/DDBJ databases">
        <title>Massive genome expansion in bonnet fungi (Mycena s.s.) driven by repeated elements and novel gene families across ecological guilds.</title>
        <authorList>
            <consortium name="Lawrence Berkeley National Laboratory"/>
            <person name="Harder C.B."/>
            <person name="Miyauchi S."/>
            <person name="Viragh M."/>
            <person name="Kuo A."/>
            <person name="Thoen E."/>
            <person name="Andreopoulos B."/>
            <person name="Lu D."/>
            <person name="Skrede I."/>
            <person name="Drula E."/>
            <person name="Henrissat B."/>
            <person name="Morin E."/>
            <person name="Kohler A."/>
            <person name="Barry K."/>
            <person name="LaButti K."/>
            <person name="Morin E."/>
            <person name="Salamov A."/>
            <person name="Lipzen A."/>
            <person name="Mereny Z."/>
            <person name="Hegedus B."/>
            <person name="Baldrian P."/>
            <person name="Stursova M."/>
            <person name="Weitz H."/>
            <person name="Taylor A."/>
            <person name="Grigoriev I.V."/>
            <person name="Nagy L.G."/>
            <person name="Martin F."/>
            <person name="Kauserud H."/>
        </authorList>
    </citation>
    <scope>NUCLEOTIDE SEQUENCE</scope>
    <source>
        <strain evidence="2">CBHHK002</strain>
    </source>
</reference>
<accession>A0AAD7EU18</accession>
<protein>
    <submittedName>
        <fullName evidence="2">Uncharacterized protein</fullName>
    </submittedName>
</protein>
<organism evidence="2 3">
    <name type="scientific">Mycena albidolilacea</name>
    <dbReference type="NCBI Taxonomy" id="1033008"/>
    <lineage>
        <taxon>Eukaryota</taxon>
        <taxon>Fungi</taxon>
        <taxon>Dikarya</taxon>
        <taxon>Basidiomycota</taxon>
        <taxon>Agaricomycotina</taxon>
        <taxon>Agaricomycetes</taxon>
        <taxon>Agaricomycetidae</taxon>
        <taxon>Agaricales</taxon>
        <taxon>Marasmiineae</taxon>
        <taxon>Mycenaceae</taxon>
        <taxon>Mycena</taxon>
    </lineage>
</organism>
<dbReference type="EMBL" id="JARIHO010000014">
    <property type="protein sequence ID" value="KAJ7350332.1"/>
    <property type="molecule type" value="Genomic_DNA"/>
</dbReference>
<keyword evidence="3" id="KW-1185">Reference proteome</keyword>